<evidence type="ECO:0000313" key="2">
    <source>
        <dbReference type="EMBL" id="AIG98619.1"/>
    </source>
</evidence>
<gene>
    <name evidence="2" type="ORF">AFULGI_00018640</name>
</gene>
<dbReference type="PANTHER" id="PTHR37030:SF3">
    <property type="entry name" value="POLYMERASE NUCLEOTIDYL TRANSFERASE DOMAIN-CONTAINING PROTEIN"/>
    <property type="match status" value="1"/>
</dbReference>
<evidence type="ECO:0000259" key="1">
    <source>
        <dbReference type="Pfam" id="PF01909"/>
    </source>
</evidence>
<evidence type="ECO:0000313" key="3">
    <source>
        <dbReference type="Proteomes" id="UP000028501"/>
    </source>
</evidence>
<dbReference type="GO" id="GO:0016779">
    <property type="term" value="F:nucleotidyltransferase activity"/>
    <property type="evidence" value="ECO:0007669"/>
    <property type="project" value="InterPro"/>
</dbReference>
<dbReference type="Proteomes" id="UP000028501">
    <property type="component" value="Chromosome"/>
</dbReference>
<dbReference type="PANTHER" id="PTHR37030">
    <property type="entry name" value="NUCLEOTIDYLTRANSFERASE"/>
    <property type="match status" value="1"/>
</dbReference>
<reference evidence="2 3" key="1">
    <citation type="submission" date="2013-07" db="EMBL/GenBank/DDBJ databases">
        <title>Genome of Archaeoglobus fulgidus.</title>
        <authorList>
            <person name="Fiebig A."/>
            <person name="Birkeland N.-K."/>
        </authorList>
    </citation>
    <scope>NUCLEOTIDE SEQUENCE [LARGE SCALE GENOMIC DNA]</scope>
    <source>
        <strain evidence="2 3">DSM 8774</strain>
    </source>
</reference>
<keyword evidence="2" id="KW-0808">Transferase</keyword>
<dbReference type="GeneID" id="24795359"/>
<sequence>MSFDVFIETAREERKYFENYRHYAKIIKKLAKKMLEDAEVYVFGSVVEGRHTPASDIDILIISKHVPKRNEDRAKIVGQILKDIDVFAPFEIHLATPELFEIYRKFAKKMEKV</sequence>
<organism evidence="2 3">
    <name type="scientific">Archaeoglobus fulgidus DSM 8774</name>
    <dbReference type="NCBI Taxonomy" id="1344584"/>
    <lineage>
        <taxon>Archaea</taxon>
        <taxon>Methanobacteriati</taxon>
        <taxon>Methanobacteriota</taxon>
        <taxon>Archaeoglobi</taxon>
        <taxon>Archaeoglobales</taxon>
        <taxon>Archaeoglobaceae</taxon>
        <taxon>Archaeoglobus</taxon>
    </lineage>
</organism>
<dbReference type="KEGG" id="afg:AFULGI_00018640"/>
<dbReference type="SUPFAM" id="SSF81301">
    <property type="entry name" value="Nucleotidyltransferase"/>
    <property type="match status" value="1"/>
</dbReference>
<proteinExistence type="predicted"/>
<accession>A0A075WHJ7</accession>
<dbReference type="HOGENOM" id="CLU_159724_1_0_2"/>
<dbReference type="Pfam" id="PF01909">
    <property type="entry name" value="NTP_transf_2"/>
    <property type="match status" value="1"/>
</dbReference>
<dbReference type="InterPro" id="IPR002934">
    <property type="entry name" value="Polymerase_NTP_transf_dom"/>
</dbReference>
<dbReference type="AlphaFoldDB" id="A0A075WHJ7"/>
<feature type="domain" description="Polymerase nucleotidyl transferase" evidence="1">
    <location>
        <begin position="27"/>
        <end position="105"/>
    </location>
</feature>
<dbReference type="Gene3D" id="3.30.460.10">
    <property type="entry name" value="Beta Polymerase, domain 2"/>
    <property type="match status" value="1"/>
</dbReference>
<dbReference type="EMBL" id="CP006577">
    <property type="protein sequence ID" value="AIG98619.1"/>
    <property type="molecule type" value="Genomic_DNA"/>
</dbReference>
<name>A0A075WHJ7_ARCFL</name>
<protein>
    <submittedName>
        <fullName evidence="2">Putative nucleotidyltransferase</fullName>
    </submittedName>
</protein>
<dbReference type="InterPro" id="IPR043519">
    <property type="entry name" value="NT_sf"/>
</dbReference>
<dbReference type="RefSeq" id="WP_048095993.1">
    <property type="nucleotide sequence ID" value="NZ_CP006577.1"/>
</dbReference>